<dbReference type="EMBL" id="LR796341">
    <property type="protein sequence ID" value="CAB4138003.1"/>
    <property type="molecule type" value="Genomic_DNA"/>
</dbReference>
<protein>
    <submittedName>
        <fullName evidence="1">THY1 Predicted alternative thymidylate synthase</fullName>
    </submittedName>
</protein>
<dbReference type="CDD" id="cd20175">
    <property type="entry name" value="ThyX"/>
    <property type="match status" value="1"/>
</dbReference>
<dbReference type="GO" id="GO:0050660">
    <property type="term" value="F:flavin adenine dinucleotide binding"/>
    <property type="evidence" value="ECO:0007669"/>
    <property type="project" value="InterPro"/>
</dbReference>
<sequence length="228" mass="26297">MKVKLVSYSQPTEEFASVGIDDAQELIAYCARVSNPANQLNTETSEKLIRYLVRHQHWSPLEMVNACIEIETTRDIARQILRHRSFSFQEFSQRYADPTAELSQAFVLREARLQDTKNRQNSIELTADQQTLAIEWERAQKRVLFAVQREYEWAIKNGIAKEQARAVLPEGLTISRLYMNGTLRSWIHFIELRSANGTQKEHQEIAIECARVISAIFPMASELVAKDQ</sequence>
<gene>
    <name evidence="1" type="ORF">UFOVP328_196</name>
</gene>
<dbReference type="InterPro" id="IPR003669">
    <property type="entry name" value="Thymidylate_synthase_ThyX"/>
</dbReference>
<name>A0A6J5LXZ5_9CAUD</name>
<organism evidence="1">
    <name type="scientific">uncultured Caudovirales phage</name>
    <dbReference type="NCBI Taxonomy" id="2100421"/>
    <lineage>
        <taxon>Viruses</taxon>
        <taxon>Duplodnaviria</taxon>
        <taxon>Heunggongvirae</taxon>
        <taxon>Uroviricota</taxon>
        <taxon>Caudoviricetes</taxon>
        <taxon>Peduoviridae</taxon>
        <taxon>Maltschvirus</taxon>
        <taxon>Maltschvirus maltsch</taxon>
    </lineage>
</organism>
<dbReference type="GO" id="GO:0006231">
    <property type="term" value="P:dTMP biosynthetic process"/>
    <property type="evidence" value="ECO:0007669"/>
    <property type="project" value="InterPro"/>
</dbReference>
<dbReference type="PANTHER" id="PTHR34934">
    <property type="entry name" value="FLAVIN-DEPENDENT THYMIDYLATE SYNTHASE"/>
    <property type="match status" value="1"/>
</dbReference>
<reference evidence="1" key="1">
    <citation type="submission" date="2020-04" db="EMBL/GenBank/DDBJ databases">
        <authorList>
            <person name="Chiriac C."/>
            <person name="Salcher M."/>
            <person name="Ghai R."/>
            <person name="Kavagutti S V."/>
        </authorList>
    </citation>
    <scope>NUCLEOTIDE SEQUENCE</scope>
</reference>
<evidence type="ECO:0000313" key="1">
    <source>
        <dbReference type="EMBL" id="CAB4138003.1"/>
    </source>
</evidence>
<dbReference type="SUPFAM" id="SSF69796">
    <property type="entry name" value="Thymidylate synthase-complementing protein Thy1"/>
    <property type="match status" value="1"/>
</dbReference>
<dbReference type="InterPro" id="IPR036098">
    <property type="entry name" value="Thymidylate_synthase_ThyX_sf"/>
</dbReference>
<dbReference type="Gene3D" id="1.20.5.3070">
    <property type="match status" value="1"/>
</dbReference>
<dbReference type="GO" id="GO:0070402">
    <property type="term" value="F:NADPH binding"/>
    <property type="evidence" value="ECO:0007669"/>
    <property type="project" value="TreeGrafter"/>
</dbReference>
<accession>A0A6J5LXZ5</accession>
<dbReference type="PANTHER" id="PTHR34934:SF1">
    <property type="entry name" value="FLAVIN-DEPENDENT THYMIDYLATE SYNTHASE"/>
    <property type="match status" value="1"/>
</dbReference>
<proteinExistence type="predicted"/>
<dbReference type="NCBIfam" id="TIGR02170">
    <property type="entry name" value="thyX"/>
    <property type="match status" value="1"/>
</dbReference>
<dbReference type="Gene3D" id="3.30.1360.170">
    <property type="match status" value="1"/>
</dbReference>
<dbReference type="PROSITE" id="PS51331">
    <property type="entry name" value="THYX"/>
    <property type="match status" value="1"/>
</dbReference>
<dbReference type="Pfam" id="PF02511">
    <property type="entry name" value="Thy1"/>
    <property type="match status" value="1"/>
</dbReference>
<dbReference type="GO" id="GO:0050797">
    <property type="term" value="F:thymidylate synthase (FAD) activity"/>
    <property type="evidence" value="ECO:0007669"/>
    <property type="project" value="InterPro"/>
</dbReference>
<dbReference type="GO" id="GO:0004799">
    <property type="term" value="F:thymidylate synthase activity"/>
    <property type="evidence" value="ECO:0007669"/>
    <property type="project" value="TreeGrafter"/>
</dbReference>